<evidence type="ECO:0000313" key="2">
    <source>
        <dbReference type="EMBL" id="KAJ8427811.1"/>
    </source>
</evidence>
<dbReference type="Proteomes" id="UP001153076">
    <property type="component" value="Unassembled WGS sequence"/>
</dbReference>
<sequence>MSPALNLLSNNLQVKPPLCSEGASWQLHAALTLSQMIALCVLCYYSVWHFAVYGPSTLPCLGVSGRAVGTSPCPQSQRRTLHMSVTSPKCYLRHKSFVYKAHFGGQGRDSDFSRQNRHGFSRSWARLNEKRGDSNDLGESEFLSAKNERLPSLSNSKKHHGITAPRARKREIEERLRKVDELFRKVEAQLGGGAAVKGEKRSEAGKEQNKEIEKSDSFLQLLEEKLAVEREKRRAEKAEAYRVRQETVQAIFQYRTYQIPVNTALYYQIPSESDEKSGETHSEPDLGTEAESDSELDMDLNSGRELDQEVDEEEELEAAVQSETDPVNVRTAEFSAAEEDNVDEREAEK</sequence>
<protein>
    <submittedName>
        <fullName evidence="2">Uncharacterized protein</fullName>
    </submittedName>
</protein>
<gene>
    <name evidence="2" type="ORF">Cgig2_007787</name>
</gene>
<proteinExistence type="predicted"/>
<evidence type="ECO:0000313" key="3">
    <source>
        <dbReference type="Proteomes" id="UP001153076"/>
    </source>
</evidence>
<feature type="region of interest" description="Disordered" evidence="1">
    <location>
        <begin position="147"/>
        <end position="168"/>
    </location>
</feature>
<accession>A0A9Q1GVQ2</accession>
<feature type="compositionally biased region" description="Basic and acidic residues" evidence="1">
    <location>
        <begin position="273"/>
        <end position="284"/>
    </location>
</feature>
<keyword evidence="3" id="KW-1185">Reference proteome</keyword>
<feature type="region of interest" description="Disordered" evidence="1">
    <location>
        <begin position="271"/>
        <end position="349"/>
    </location>
</feature>
<name>A0A9Q1GVQ2_9CARY</name>
<feature type="compositionally biased region" description="Acidic residues" evidence="1">
    <location>
        <begin position="286"/>
        <end position="298"/>
    </location>
</feature>
<reference evidence="2" key="1">
    <citation type="submission" date="2022-04" db="EMBL/GenBank/DDBJ databases">
        <title>Carnegiea gigantea Genome sequencing and assembly v2.</title>
        <authorList>
            <person name="Copetti D."/>
            <person name="Sanderson M.J."/>
            <person name="Burquez A."/>
            <person name="Wojciechowski M.F."/>
        </authorList>
    </citation>
    <scope>NUCLEOTIDE SEQUENCE</scope>
    <source>
        <strain evidence="2">SGP5-SGP5p</strain>
        <tissue evidence="2">Aerial part</tissue>
    </source>
</reference>
<dbReference type="PANTHER" id="PTHR34449:SF5">
    <property type="entry name" value="ATP BINDING _ ATPASE"/>
    <property type="match status" value="1"/>
</dbReference>
<organism evidence="2 3">
    <name type="scientific">Carnegiea gigantea</name>
    <dbReference type="NCBI Taxonomy" id="171969"/>
    <lineage>
        <taxon>Eukaryota</taxon>
        <taxon>Viridiplantae</taxon>
        <taxon>Streptophyta</taxon>
        <taxon>Embryophyta</taxon>
        <taxon>Tracheophyta</taxon>
        <taxon>Spermatophyta</taxon>
        <taxon>Magnoliopsida</taxon>
        <taxon>eudicotyledons</taxon>
        <taxon>Gunneridae</taxon>
        <taxon>Pentapetalae</taxon>
        <taxon>Caryophyllales</taxon>
        <taxon>Cactineae</taxon>
        <taxon>Cactaceae</taxon>
        <taxon>Cactoideae</taxon>
        <taxon>Echinocereeae</taxon>
        <taxon>Carnegiea</taxon>
    </lineage>
</organism>
<evidence type="ECO:0000256" key="1">
    <source>
        <dbReference type="SAM" id="MobiDB-lite"/>
    </source>
</evidence>
<dbReference type="PANTHER" id="PTHR34449">
    <property type="entry name" value="RHO TERMINATION FACTOR"/>
    <property type="match status" value="1"/>
</dbReference>
<feature type="compositionally biased region" description="Acidic residues" evidence="1">
    <location>
        <begin position="308"/>
        <end position="317"/>
    </location>
</feature>
<dbReference type="EMBL" id="JAKOGI010001090">
    <property type="protein sequence ID" value="KAJ8427811.1"/>
    <property type="molecule type" value="Genomic_DNA"/>
</dbReference>
<comment type="caution">
    <text evidence="2">The sequence shown here is derived from an EMBL/GenBank/DDBJ whole genome shotgun (WGS) entry which is preliminary data.</text>
</comment>
<dbReference type="OrthoDB" id="652255at2759"/>
<feature type="compositionally biased region" description="Basic residues" evidence="1">
    <location>
        <begin position="156"/>
        <end position="168"/>
    </location>
</feature>
<dbReference type="AlphaFoldDB" id="A0A9Q1GVQ2"/>